<evidence type="ECO:0000256" key="1">
    <source>
        <dbReference type="SAM" id="MobiDB-lite"/>
    </source>
</evidence>
<comment type="caution">
    <text evidence="2">The sequence shown here is derived from an EMBL/GenBank/DDBJ whole genome shotgun (WGS) entry which is preliminary data.</text>
</comment>
<keyword evidence="3" id="KW-1185">Reference proteome</keyword>
<evidence type="ECO:0000313" key="2">
    <source>
        <dbReference type="EMBL" id="KAK2093480.1"/>
    </source>
</evidence>
<proteinExistence type="predicted"/>
<reference evidence="2 3" key="1">
    <citation type="submission" date="2023-05" db="EMBL/GenBank/DDBJ databases">
        <title>B98-5 Cell Line De Novo Hybrid Assembly: An Optical Mapping Approach.</title>
        <authorList>
            <person name="Kananen K."/>
            <person name="Auerbach J.A."/>
            <person name="Kautto E."/>
            <person name="Blachly J.S."/>
        </authorList>
    </citation>
    <scope>NUCLEOTIDE SEQUENCE [LARGE SCALE GENOMIC DNA]</scope>
    <source>
        <strain evidence="2">B95-8</strain>
        <tissue evidence="2">Cell line</tissue>
    </source>
</reference>
<name>A0ABQ9U9M3_SAGOE</name>
<feature type="non-terminal residue" evidence="2">
    <location>
        <position position="57"/>
    </location>
</feature>
<organism evidence="2 3">
    <name type="scientific">Saguinus oedipus</name>
    <name type="common">Cotton-top tamarin</name>
    <name type="synonym">Oedipomidas oedipus</name>
    <dbReference type="NCBI Taxonomy" id="9490"/>
    <lineage>
        <taxon>Eukaryota</taxon>
        <taxon>Metazoa</taxon>
        <taxon>Chordata</taxon>
        <taxon>Craniata</taxon>
        <taxon>Vertebrata</taxon>
        <taxon>Euteleostomi</taxon>
        <taxon>Mammalia</taxon>
        <taxon>Eutheria</taxon>
        <taxon>Euarchontoglires</taxon>
        <taxon>Primates</taxon>
        <taxon>Haplorrhini</taxon>
        <taxon>Platyrrhini</taxon>
        <taxon>Cebidae</taxon>
        <taxon>Callitrichinae</taxon>
        <taxon>Saguinus</taxon>
    </lineage>
</organism>
<sequence length="57" mass="6198">MCPAVVQPLLMVPAHPTPPHLSPAPERRCTCGDWASRGPRTAGPHHLRGFTHTLLPK</sequence>
<evidence type="ECO:0000313" key="3">
    <source>
        <dbReference type="Proteomes" id="UP001266305"/>
    </source>
</evidence>
<protein>
    <submittedName>
        <fullName evidence="2">Uncharacterized protein</fullName>
    </submittedName>
</protein>
<gene>
    <name evidence="2" type="ORF">P7K49_030009</name>
</gene>
<feature type="region of interest" description="Disordered" evidence="1">
    <location>
        <begin position="35"/>
        <end position="57"/>
    </location>
</feature>
<accession>A0ABQ9U9M3</accession>
<dbReference type="Proteomes" id="UP001266305">
    <property type="component" value="Unassembled WGS sequence"/>
</dbReference>
<dbReference type="EMBL" id="JASSZA010000015">
    <property type="protein sequence ID" value="KAK2093480.1"/>
    <property type="molecule type" value="Genomic_DNA"/>
</dbReference>